<dbReference type="GeneID" id="85349856"/>
<dbReference type="Proteomes" id="UP001175211">
    <property type="component" value="Unassembled WGS sequence"/>
</dbReference>
<evidence type="ECO:0000313" key="2">
    <source>
        <dbReference type="EMBL" id="KAK0462547.1"/>
    </source>
</evidence>
<feature type="region of interest" description="Disordered" evidence="1">
    <location>
        <begin position="120"/>
        <end position="141"/>
    </location>
</feature>
<reference evidence="2" key="1">
    <citation type="submission" date="2023-06" db="EMBL/GenBank/DDBJ databases">
        <authorList>
            <consortium name="Lawrence Berkeley National Laboratory"/>
            <person name="Ahrendt S."/>
            <person name="Sahu N."/>
            <person name="Indic B."/>
            <person name="Wong-Bajracharya J."/>
            <person name="Merenyi Z."/>
            <person name="Ke H.-M."/>
            <person name="Monk M."/>
            <person name="Kocsube S."/>
            <person name="Drula E."/>
            <person name="Lipzen A."/>
            <person name="Balint B."/>
            <person name="Henrissat B."/>
            <person name="Andreopoulos B."/>
            <person name="Martin F.M."/>
            <person name="Harder C.B."/>
            <person name="Rigling D."/>
            <person name="Ford K.L."/>
            <person name="Foster G.D."/>
            <person name="Pangilinan J."/>
            <person name="Papanicolaou A."/>
            <person name="Barry K."/>
            <person name="LaButti K."/>
            <person name="Viragh M."/>
            <person name="Koriabine M."/>
            <person name="Yan M."/>
            <person name="Riley R."/>
            <person name="Champramary S."/>
            <person name="Plett K.L."/>
            <person name="Tsai I.J."/>
            <person name="Slot J."/>
            <person name="Sipos G."/>
            <person name="Plett J."/>
            <person name="Nagy L.G."/>
            <person name="Grigoriev I.V."/>
        </authorList>
    </citation>
    <scope>NUCLEOTIDE SEQUENCE</scope>
    <source>
        <strain evidence="2">CCBAS 213</strain>
    </source>
</reference>
<dbReference type="SUPFAM" id="SSF57701">
    <property type="entry name" value="Zn2/Cys6 DNA-binding domain"/>
    <property type="match status" value="1"/>
</dbReference>
<keyword evidence="3" id="KW-1185">Reference proteome</keyword>
<dbReference type="GO" id="GO:0008270">
    <property type="term" value="F:zinc ion binding"/>
    <property type="evidence" value="ECO:0007669"/>
    <property type="project" value="InterPro"/>
</dbReference>
<dbReference type="EMBL" id="JAUEPS010000009">
    <property type="protein sequence ID" value="KAK0462547.1"/>
    <property type="molecule type" value="Genomic_DNA"/>
</dbReference>
<evidence type="ECO:0000313" key="3">
    <source>
        <dbReference type="Proteomes" id="UP001175211"/>
    </source>
</evidence>
<protein>
    <recommendedName>
        <fullName evidence="4">Zn(2)-C6 fungal-type domain-containing protein</fullName>
    </recommendedName>
</protein>
<dbReference type="GO" id="GO:0000981">
    <property type="term" value="F:DNA-binding transcription factor activity, RNA polymerase II-specific"/>
    <property type="evidence" value="ECO:0007669"/>
    <property type="project" value="InterPro"/>
</dbReference>
<dbReference type="InterPro" id="IPR036864">
    <property type="entry name" value="Zn2-C6_fun-type_DNA-bd_sf"/>
</dbReference>
<accession>A0AA39NBG2</accession>
<sequence>MIFALPRLDPGLARDTSQSPCSDDISHTSRARNVLATTDISLEILSRNDNHLACDLEDSQSDYASSPESVYAPGILRIPTLSTLDTGHSPSKPDDNQEVVDKCFTSFNGTWPRLRVRTHTTLPPPLADEKNLSTSQESSFRVDEKLDGATLKRQLSTTLAKAMKQPVKALPAHKRAVGKKPSLACLFCRGRKIACGPPLPGSTDKTCKYVVSPRQLFITDA</sequence>
<organism evidence="2 3">
    <name type="scientific">Armillaria tabescens</name>
    <name type="common">Ringless honey mushroom</name>
    <name type="synonym">Agaricus tabescens</name>
    <dbReference type="NCBI Taxonomy" id="1929756"/>
    <lineage>
        <taxon>Eukaryota</taxon>
        <taxon>Fungi</taxon>
        <taxon>Dikarya</taxon>
        <taxon>Basidiomycota</taxon>
        <taxon>Agaricomycotina</taxon>
        <taxon>Agaricomycetes</taxon>
        <taxon>Agaricomycetidae</taxon>
        <taxon>Agaricales</taxon>
        <taxon>Marasmiineae</taxon>
        <taxon>Physalacriaceae</taxon>
        <taxon>Desarmillaria</taxon>
    </lineage>
</organism>
<dbReference type="AlphaFoldDB" id="A0AA39NBG2"/>
<evidence type="ECO:0000256" key="1">
    <source>
        <dbReference type="SAM" id="MobiDB-lite"/>
    </source>
</evidence>
<dbReference type="RefSeq" id="XP_060334159.1">
    <property type="nucleotide sequence ID" value="XM_060466308.1"/>
</dbReference>
<name>A0AA39NBG2_ARMTA</name>
<feature type="region of interest" description="Disordered" evidence="1">
    <location>
        <begin position="1"/>
        <end position="25"/>
    </location>
</feature>
<proteinExistence type="predicted"/>
<comment type="caution">
    <text evidence="2">The sequence shown here is derived from an EMBL/GenBank/DDBJ whole genome shotgun (WGS) entry which is preliminary data.</text>
</comment>
<gene>
    <name evidence="2" type="ORF">EV420DRAFT_1194827</name>
</gene>
<evidence type="ECO:0008006" key="4">
    <source>
        <dbReference type="Google" id="ProtNLM"/>
    </source>
</evidence>